<feature type="domain" description="Histidine kinase" evidence="13">
    <location>
        <begin position="431"/>
        <end position="561"/>
    </location>
</feature>
<keyword evidence="6" id="KW-0808">Transferase</keyword>
<sequence length="569" mass="63960">MFGHLYIRTIIYIFCSILVVTIPMMYMLSSYSYQEIQKYNLETSSLINNKLDSFFHSVEAIETTFATDTDFVIPITLYYKLPDYAEGKSASAFREAKDTLNNMALFQTGLEFIVIGKNGPLSIFSTPETINNSFAPSQASWYGKVTADPGETHLLFDNERAYYKSADHAVSVIKTILDVQTGQPIAFIVFDISYSSLADMVSEMEPSIPLEIRDPTGKLIFSNTEEYPKTPESANRLIRQSSDYTGITVSSYAQKPLFISQINRIVLICLAVMALYLLLVFVFLSFSTKRFTRPIYNLMKEMKQVVKGRFETSATYRGQVVEFDDLYTSFNLLVAGMNDLIRQNYEANLLKTEAELDALQQKINPHFLYNTLETISSQAIIDGSPAASVMCQKLGALFAYSLQEDDLVTVDREIRQLKDYLFIAENGAYFQGVRIEYDIEEATLNQLIPKMTLQPIVENCFKHGFRRAPAPHLVRIRSYLSDGQVALSIADNGSGLTPEQLSQLREGLAASPRGRTGKGGRIGLSHVNQRYKLYYDDADVLKIDSAPGEGLTVTLKLPVLAPERSRLHA</sequence>
<keyword evidence="10" id="KW-0902">Two-component regulatory system</keyword>
<evidence type="ECO:0000256" key="4">
    <source>
        <dbReference type="ARBA" id="ARBA00022475"/>
    </source>
</evidence>
<organism evidence="15 16">
    <name type="scientific">Cohnella zeiphila</name>
    <dbReference type="NCBI Taxonomy" id="2761120"/>
    <lineage>
        <taxon>Bacteria</taxon>
        <taxon>Bacillati</taxon>
        <taxon>Bacillota</taxon>
        <taxon>Bacilli</taxon>
        <taxon>Bacillales</taxon>
        <taxon>Paenibacillaceae</taxon>
        <taxon>Cohnella</taxon>
    </lineage>
</organism>
<dbReference type="Gene3D" id="6.10.340.10">
    <property type="match status" value="1"/>
</dbReference>
<evidence type="ECO:0000313" key="16">
    <source>
        <dbReference type="Proteomes" id="UP000564644"/>
    </source>
</evidence>
<accession>A0A7X0W0K1</accession>
<keyword evidence="5" id="KW-0597">Phosphoprotein</keyword>
<evidence type="ECO:0000256" key="1">
    <source>
        <dbReference type="ARBA" id="ARBA00000085"/>
    </source>
</evidence>
<dbReference type="GO" id="GO:0000155">
    <property type="term" value="F:phosphorelay sensor kinase activity"/>
    <property type="evidence" value="ECO:0007669"/>
    <property type="project" value="InterPro"/>
</dbReference>
<dbReference type="GO" id="GO:0005886">
    <property type="term" value="C:plasma membrane"/>
    <property type="evidence" value="ECO:0007669"/>
    <property type="project" value="UniProtKB-SubCell"/>
</dbReference>
<keyword evidence="12" id="KW-0812">Transmembrane</keyword>
<evidence type="ECO:0000256" key="12">
    <source>
        <dbReference type="SAM" id="Phobius"/>
    </source>
</evidence>
<evidence type="ECO:0000256" key="11">
    <source>
        <dbReference type="ARBA" id="ARBA00023136"/>
    </source>
</evidence>
<proteinExistence type="predicted"/>
<evidence type="ECO:0000256" key="7">
    <source>
        <dbReference type="ARBA" id="ARBA00022741"/>
    </source>
</evidence>
<dbReference type="InterPro" id="IPR050640">
    <property type="entry name" value="Bact_2-comp_sensor_kinase"/>
</dbReference>
<keyword evidence="4" id="KW-1003">Cell membrane</keyword>
<dbReference type="SUPFAM" id="SSF55874">
    <property type="entry name" value="ATPase domain of HSP90 chaperone/DNA topoisomerase II/histidine kinase"/>
    <property type="match status" value="1"/>
</dbReference>
<dbReference type="PROSITE" id="PS50109">
    <property type="entry name" value="HIS_KIN"/>
    <property type="match status" value="1"/>
</dbReference>
<keyword evidence="8 15" id="KW-0418">Kinase</keyword>
<dbReference type="InterPro" id="IPR003594">
    <property type="entry name" value="HATPase_dom"/>
</dbReference>
<dbReference type="GO" id="GO:0005524">
    <property type="term" value="F:ATP binding"/>
    <property type="evidence" value="ECO:0007669"/>
    <property type="project" value="UniProtKB-KW"/>
</dbReference>
<evidence type="ECO:0000256" key="10">
    <source>
        <dbReference type="ARBA" id="ARBA00023012"/>
    </source>
</evidence>
<dbReference type="Pfam" id="PF02518">
    <property type="entry name" value="HATPase_c"/>
    <property type="match status" value="1"/>
</dbReference>
<feature type="domain" description="HAMP" evidence="14">
    <location>
        <begin position="289"/>
        <end position="342"/>
    </location>
</feature>
<dbReference type="InterPro" id="IPR036890">
    <property type="entry name" value="HATPase_C_sf"/>
</dbReference>
<dbReference type="InterPro" id="IPR005467">
    <property type="entry name" value="His_kinase_dom"/>
</dbReference>
<comment type="caution">
    <text evidence="15">The sequence shown here is derived from an EMBL/GenBank/DDBJ whole genome shotgun (WGS) entry which is preliminary data.</text>
</comment>
<keyword evidence="7" id="KW-0547">Nucleotide-binding</keyword>
<dbReference type="AlphaFoldDB" id="A0A7X0W0K1"/>
<keyword evidence="12" id="KW-1133">Transmembrane helix</keyword>
<comment type="catalytic activity">
    <reaction evidence="1">
        <text>ATP + protein L-histidine = ADP + protein N-phospho-L-histidine.</text>
        <dbReference type="EC" id="2.7.13.3"/>
    </reaction>
</comment>
<keyword evidence="16" id="KW-1185">Reference proteome</keyword>
<dbReference type="InterPro" id="IPR003660">
    <property type="entry name" value="HAMP_dom"/>
</dbReference>
<dbReference type="Pfam" id="PF06580">
    <property type="entry name" value="His_kinase"/>
    <property type="match status" value="1"/>
</dbReference>
<dbReference type="InterPro" id="IPR010559">
    <property type="entry name" value="Sig_transdc_His_kin_internal"/>
</dbReference>
<dbReference type="PANTHER" id="PTHR34220">
    <property type="entry name" value="SENSOR HISTIDINE KINASE YPDA"/>
    <property type="match status" value="1"/>
</dbReference>
<evidence type="ECO:0000256" key="2">
    <source>
        <dbReference type="ARBA" id="ARBA00004651"/>
    </source>
</evidence>
<evidence type="ECO:0000256" key="5">
    <source>
        <dbReference type="ARBA" id="ARBA00022553"/>
    </source>
</evidence>
<evidence type="ECO:0000256" key="3">
    <source>
        <dbReference type="ARBA" id="ARBA00012438"/>
    </source>
</evidence>
<dbReference type="EC" id="2.7.13.3" evidence="3"/>
<dbReference type="PROSITE" id="PS50885">
    <property type="entry name" value="HAMP"/>
    <property type="match status" value="1"/>
</dbReference>
<comment type="subcellular location">
    <subcellularLocation>
        <location evidence="2">Cell membrane</location>
        <topology evidence="2">Multi-pass membrane protein</topology>
    </subcellularLocation>
</comment>
<gene>
    <name evidence="15" type="ORF">H7C18_29945</name>
</gene>
<name>A0A7X0W0K1_9BACL</name>
<evidence type="ECO:0000259" key="13">
    <source>
        <dbReference type="PROSITE" id="PS50109"/>
    </source>
</evidence>
<dbReference type="EMBL" id="JACJVO010000042">
    <property type="protein sequence ID" value="MBB6735143.1"/>
    <property type="molecule type" value="Genomic_DNA"/>
</dbReference>
<dbReference type="PANTHER" id="PTHR34220:SF7">
    <property type="entry name" value="SENSOR HISTIDINE KINASE YPDA"/>
    <property type="match status" value="1"/>
</dbReference>
<evidence type="ECO:0000256" key="6">
    <source>
        <dbReference type="ARBA" id="ARBA00022679"/>
    </source>
</evidence>
<dbReference type="Gene3D" id="3.30.565.10">
    <property type="entry name" value="Histidine kinase-like ATPase, C-terminal domain"/>
    <property type="match status" value="1"/>
</dbReference>
<keyword evidence="9" id="KW-0067">ATP-binding</keyword>
<protein>
    <recommendedName>
        <fullName evidence="3">histidine kinase</fullName>
        <ecNumber evidence="3">2.7.13.3</ecNumber>
    </recommendedName>
</protein>
<keyword evidence="11 12" id="KW-0472">Membrane</keyword>
<reference evidence="15 16" key="1">
    <citation type="submission" date="2020-08" db="EMBL/GenBank/DDBJ databases">
        <title>Cohnella phylogeny.</title>
        <authorList>
            <person name="Dunlap C."/>
        </authorList>
    </citation>
    <scope>NUCLEOTIDE SEQUENCE [LARGE SCALE GENOMIC DNA]</scope>
    <source>
        <strain evidence="15 16">CBP 2801</strain>
    </source>
</reference>
<evidence type="ECO:0000256" key="8">
    <source>
        <dbReference type="ARBA" id="ARBA00022777"/>
    </source>
</evidence>
<dbReference type="Proteomes" id="UP000564644">
    <property type="component" value="Unassembled WGS sequence"/>
</dbReference>
<evidence type="ECO:0000313" key="15">
    <source>
        <dbReference type="EMBL" id="MBB6735143.1"/>
    </source>
</evidence>
<feature type="transmembrane region" description="Helical" evidence="12">
    <location>
        <begin position="6"/>
        <end position="28"/>
    </location>
</feature>
<evidence type="ECO:0000256" key="9">
    <source>
        <dbReference type="ARBA" id="ARBA00022840"/>
    </source>
</evidence>
<evidence type="ECO:0000259" key="14">
    <source>
        <dbReference type="PROSITE" id="PS50885"/>
    </source>
</evidence>
<feature type="transmembrane region" description="Helical" evidence="12">
    <location>
        <begin position="265"/>
        <end position="286"/>
    </location>
</feature>